<dbReference type="KEGG" id="nano:G5V58_08155"/>
<dbReference type="RefSeq" id="WP_165230908.1">
    <property type="nucleotide sequence ID" value="NZ_CP049257.1"/>
</dbReference>
<gene>
    <name evidence="5" type="ORF">G5V58_08155</name>
</gene>
<dbReference type="Pfam" id="PF01297">
    <property type="entry name" value="ZnuA"/>
    <property type="match status" value="1"/>
</dbReference>
<dbReference type="PANTHER" id="PTHR42953">
    <property type="entry name" value="HIGH-AFFINITY ZINC UPTAKE SYSTEM PROTEIN ZNUA-RELATED"/>
    <property type="match status" value="1"/>
</dbReference>
<evidence type="ECO:0000256" key="2">
    <source>
        <dbReference type="ARBA" id="ARBA00022448"/>
    </source>
</evidence>
<comment type="similarity">
    <text evidence="1">Belongs to the bacterial solute-binding protein 9 family.</text>
</comment>
<protein>
    <submittedName>
        <fullName evidence="5">Zinc ABC transporter substrate-binding protein</fullName>
    </submittedName>
</protein>
<dbReference type="GO" id="GO:0046872">
    <property type="term" value="F:metal ion binding"/>
    <property type="evidence" value="ECO:0007669"/>
    <property type="project" value="InterPro"/>
</dbReference>
<sequence length="288" mass="30543">MRIAPLLALVLVSTTGCAAFREDSATASGKVGVAAAFYPLAFVAQEVGGDHVAVTNLTQAGKEPHDLELDIKTTADVADAELVLVEHGFQPTVDDAVAQVATGDVLDVADVVDLEGDDPHFWQDPARMATLTEAVADELADLDPDHADTFRANADRLVGELRDLDGAYADGLRGCERDTIVVSHDAFGYLAKYGLQIEGIAGLSPEAEPTPADLARLQDLIRSDGITTVFSERLVSPRLTAQLAKDMGITTEVLDPIEGLSDETSQEDYLSLMRENLAALEQANGCPA</sequence>
<dbReference type="InterPro" id="IPR050492">
    <property type="entry name" value="Bact_metal-bind_prot9"/>
</dbReference>
<dbReference type="PROSITE" id="PS51257">
    <property type="entry name" value="PROKAR_LIPOPROTEIN"/>
    <property type="match status" value="1"/>
</dbReference>
<dbReference type="AlphaFoldDB" id="A0A6G6WBQ2"/>
<evidence type="ECO:0000256" key="1">
    <source>
        <dbReference type="ARBA" id="ARBA00011028"/>
    </source>
</evidence>
<dbReference type="EMBL" id="CP049257">
    <property type="protein sequence ID" value="QIG42758.1"/>
    <property type="molecule type" value="Genomic_DNA"/>
</dbReference>
<keyword evidence="3 4" id="KW-0732">Signal</keyword>
<dbReference type="Gene3D" id="3.40.50.1980">
    <property type="entry name" value="Nitrogenase molybdenum iron protein domain"/>
    <property type="match status" value="2"/>
</dbReference>
<dbReference type="InterPro" id="IPR006127">
    <property type="entry name" value="ZnuA-like"/>
</dbReference>
<accession>A0A6G6WBQ2</accession>
<keyword evidence="2" id="KW-0813">Transport</keyword>
<evidence type="ECO:0000256" key="3">
    <source>
        <dbReference type="ARBA" id="ARBA00022729"/>
    </source>
</evidence>
<feature type="signal peptide" evidence="4">
    <location>
        <begin position="1"/>
        <end position="18"/>
    </location>
</feature>
<dbReference type="GO" id="GO:0030001">
    <property type="term" value="P:metal ion transport"/>
    <property type="evidence" value="ECO:0007669"/>
    <property type="project" value="InterPro"/>
</dbReference>
<feature type="chain" id="PRO_5026333405" evidence="4">
    <location>
        <begin position="19"/>
        <end position="288"/>
    </location>
</feature>
<evidence type="ECO:0000313" key="5">
    <source>
        <dbReference type="EMBL" id="QIG42758.1"/>
    </source>
</evidence>
<organism evidence="5 6">
    <name type="scientific">Nocardioides anomalus</name>
    <dbReference type="NCBI Taxonomy" id="2712223"/>
    <lineage>
        <taxon>Bacteria</taxon>
        <taxon>Bacillati</taxon>
        <taxon>Actinomycetota</taxon>
        <taxon>Actinomycetes</taxon>
        <taxon>Propionibacteriales</taxon>
        <taxon>Nocardioidaceae</taxon>
        <taxon>Nocardioides</taxon>
    </lineage>
</organism>
<dbReference type="SUPFAM" id="SSF53807">
    <property type="entry name" value="Helical backbone' metal receptor"/>
    <property type="match status" value="1"/>
</dbReference>
<evidence type="ECO:0000313" key="6">
    <source>
        <dbReference type="Proteomes" id="UP000502996"/>
    </source>
</evidence>
<evidence type="ECO:0000256" key="4">
    <source>
        <dbReference type="SAM" id="SignalP"/>
    </source>
</evidence>
<keyword evidence="6" id="KW-1185">Reference proteome</keyword>
<dbReference type="PANTHER" id="PTHR42953:SF3">
    <property type="entry name" value="HIGH-AFFINITY ZINC UPTAKE SYSTEM PROTEIN ZNUA"/>
    <property type="match status" value="1"/>
</dbReference>
<proteinExistence type="inferred from homology"/>
<reference evidence="5 6" key="1">
    <citation type="submission" date="2020-02" db="EMBL/GenBank/DDBJ databases">
        <title>Full genome sequence of Nocardioides sp. R-3366.</title>
        <authorList>
            <person name="Im W.-T."/>
        </authorList>
    </citation>
    <scope>NUCLEOTIDE SEQUENCE [LARGE SCALE GENOMIC DNA]</scope>
    <source>
        <strain evidence="5 6">R-3366</strain>
    </source>
</reference>
<name>A0A6G6WBQ2_9ACTN</name>
<dbReference type="Proteomes" id="UP000502996">
    <property type="component" value="Chromosome"/>
</dbReference>